<evidence type="ECO:0000256" key="2">
    <source>
        <dbReference type="ARBA" id="ARBA00022679"/>
    </source>
</evidence>
<dbReference type="Proteomes" id="UP001141806">
    <property type="component" value="Unassembled WGS sequence"/>
</dbReference>
<evidence type="ECO:0000256" key="6">
    <source>
        <dbReference type="ARBA" id="ARBA00023464"/>
    </source>
</evidence>
<dbReference type="SUPFAM" id="SSF52029">
    <property type="entry name" value="GroEL apical domain-like"/>
    <property type="match status" value="1"/>
</dbReference>
<dbReference type="InterPro" id="IPR027409">
    <property type="entry name" value="GroEL-like_apical_dom_sf"/>
</dbReference>
<dbReference type="Pfam" id="PF01504">
    <property type="entry name" value="PIP5K"/>
    <property type="match status" value="2"/>
</dbReference>
<gene>
    <name evidence="10" type="ORF">NE237_017481</name>
</gene>
<keyword evidence="11" id="KW-1185">Reference proteome</keyword>
<dbReference type="Gene3D" id="3.30.810.10">
    <property type="entry name" value="2-Layer Sandwich"/>
    <property type="match status" value="1"/>
</dbReference>
<dbReference type="GO" id="GO:0000285">
    <property type="term" value="F:1-phosphatidylinositol-3-phosphate 5-kinase activity"/>
    <property type="evidence" value="ECO:0007669"/>
    <property type="project" value="UniProtKB-EC"/>
</dbReference>
<dbReference type="FunFam" id="3.30.800.10:FF:000007">
    <property type="entry name" value="Putative 1-phosphatidylinositol-4-phosphate 5-kinase/ zinc ion binding family"/>
    <property type="match status" value="1"/>
</dbReference>
<dbReference type="OrthoDB" id="158357at2759"/>
<evidence type="ECO:0000313" key="10">
    <source>
        <dbReference type="EMBL" id="KAJ4965632.1"/>
    </source>
</evidence>
<dbReference type="EMBL" id="JAMYWD010000007">
    <property type="protein sequence ID" value="KAJ4965632.1"/>
    <property type="molecule type" value="Genomic_DNA"/>
</dbReference>
<evidence type="ECO:0000256" key="4">
    <source>
        <dbReference type="ARBA" id="ARBA00022777"/>
    </source>
</evidence>
<dbReference type="EC" id="2.7.1.150" evidence="1"/>
<evidence type="ECO:0000256" key="5">
    <source>
        <dbReference type="ARBA" id="ARBA00022840"/>
    </source>
</evidence>
<dbReference type="InterPro" id="IPR044769">
    <property type="entry name" value="PIKfyve_PIPKc"/>
</dbReference>
<dbReference type="InterPro" id="IPR027484">
    <property type="entry name" value="PInositol-4-P-5-kinase_N"/>
</dbReference>
<reference evidence="10" key="1">
    <citation type="journal article" date="2023" name="Plant J.">
        <title>The genome of the king protea, Protea cynaroides.</title>
        <authorList>
            <person name="Chang J."/>
            <person name="Duong T.A."/>
            <person name="Schoeman C."/>
            <person name="Ma X."/>
            <person name="Roodt D."/>
            <person name="Barker N."/>
            <person name="Li Z."/>
            <person name="Van de Peer Y."/>
            <person name="Mizrachi E."/>
        </authorList>
    </citation>
    <scope>NUCLEOTIDE SEQUENCE</scope>
    <source>
        <tissue evidence="10">Young leaves</tissue>
    </source>
</reference>
<comment type="subunit">
    <text evidence="6">Component of the PI(3,5)P2 regulatory complex at least composed of ATG18, SAC/FIG4, FAB1 and VAC14.</text>
</comment>
<name>A0A9Q0K850_9MAGN</name>
<evidence type="ECO:0000256" key="1">
    <source>
        <dbReference type="ARBA" id="ARBA00012009"/>
    </source>
</evidence>
<keyword evidence="5 8" id="KW-0067">ATP-binding</keyword>
<dbReference type="Pfam" id="PF00118">
    <property type="entry name" value="Cpn60_TCP1"/>
    <property type="match status" value="1"/>
</dbReference>
<accession>A0A9Q0K850</accession>
<dbReference type="PANTHER" id="PTHR45748">
    <property type="entry name" value="1-PHOSPHATIDYLINOSITOL 3-PHOSPHATE 5-KINASE-RELATED"/>
    <property type="match status" value="1"/>
</dbReference>
<dbReference type="InterPro" id="IPR027483">
    <property type="entry name" value="PInositol-4-P-4/5-kinase_C_sf"/>
</dbReference>
<dbReference type="GO" id="GO:0046854">
    <property type="term" value="P:phosphatidylinositol phosphate biosynthetic process"/>
    <property type="evidence" value="ECO:0007669"/>
    <property type="project" value="TreeGrafter"/>
</dbReference>
<dbReference type="InterPro" id="IPR002423">
    <property type="entry name" value="Cpn60/GroEL/TCP-1"/>
</dbReference>
<dbReference type="SMART" id="SM00330">
    <property type="entry name" value="PIPKc"/>
    <property type="match status" value="1"/>
</dbReference>
<keyword evidence="4 8" id="KW-0418">Kinase</keyword>
<evidence type="ECO:0000256" key="3">
    <source>
        <dbReference type="ARBA" id="ARBA00022741"/>
    </source>
</evidence>
<dbReference type="Gene3D" id="3.50.7.10">
    <property type="entry name" value="GroEL"/>
    <property type="match status" value="1"/>
</dbReference>
<protein>
    <recommendedName>
        <fullName evidence="1">1-phosphatidylinositol-3-phosphate 5-kinase</fullName>
        <ecNumber evidence="1">2.7.1.150</ecNumber>
    </recommendedName>
    <alternativeName>
        <fullName evidence="7">Phosphatidylinositol 3-phosphate 5-kinase type III</fullName>
    </alternativeName>
</protein>
<keyword evidence="3 8" id="KW-0547">Nucleotide-binding</keyword>
<evidence type="ECO:0000256" key="7">
    <source>
        <dbReference type="ARBA" id="ARBA00077223"/>
    </source>
</evidence>
<comment type="caution">
    <text evidence="10">The sequence shown here is derived from an EMBL/GenBank/DDBJ whole genome shotgun (WGS) entry which is preliminary data.</text>
</comment>
<dbReference type="GO" id="GO:0010008">
    <property type="term" value="C:endosome membrane"/>
    <property type="evidence" value="ECO:0007669"/>
    <property type="project" value="TreeGrafter"/>
</dbReference>
<evidence type="ECO:0000313" key="11">
    <source>
        <dbReference type="Proteomes" id="UP001141806"/>
    </source>
</evidence>
<dbReference type="FunFam" id="3.30.810.10:FF:000001">
    <property type="entry name" value="1-phosphatidylinositol 3-phosphate 5-kinase FAB1"/>
    <property type="match status" value="1"/>
</dbReference>
<evidence type="ECO:0000259" key="9">
    <source>
        <dbReference type="PROSITE" id="PS51455"/>
    </source>
</evidence>
<dbReference type="GO" id="GO:0005524">
    <property type="term" value="F:ATP binding"/>
    <property type="evidence" value="ECO:0007669"/>
    <property type="project" value="UniProtKB-UniRule"/>
</dbReference>
<feature type="domain" description="PIPK" evidence="9">
    <location>
        <begin position="1036"/>
        <end position="1349"/>
    </location>
</feature>
<proteinExistence type="predicted"/>
<dbReference type="FunFam" id="3.50.7.10:FF:000007">
    <property type="entry name" value="1-phosphatidylinositol 3-phosphate 5-kinase isoform X1"/>
    <property type="match status" value="1"/>
</dbReference>
<dbReference type="Gene3D" id="3.30.800.10">
    <property type="entry name" value="Phosphatidylinositol Phosphate Kinase II Beta"/>
    <property type="match status" value="1"/>
</dbReference>
<dbReference type="PANTHER" id="PTHR45748:SF4">
    <property type="entry name" value="1-PHOSPHATIDYLINOSITOL-3-PHOSPHATE 5-KINASE FAB1D-RELATED"/>
    <property type="match status" value="1"/>
</dbReference>
<dbReference type="InterPro" id="IPR002498">
    <property type="entry name" value="PInositol-4-P-4/5-kinase_core"/>
</dbReference>
<organism evidence="10 11">
    <name type="scientific">Protea cynaroides</name>
    <dbReference type="NCBI Taxonomy" id="273540"/>
    <lineage>
        <taxon>Eukaryota</taxon>
        <taxon>Viridiplantae</taxon>
        <taxon>Streptophyta</taxon>
        <taxon>Embryophyta</taxon>
        <taxon>Tracheophyta</taxon>
        <taxon>Spermatophyta</taxon>
        <taxon>Magnoliopsida</taxon>
        <taxon>Proteales</taxon>
        <taxon>Proteaceae</taxon>
        <taxon>Protea</taxon>
    </lineage>
</organism>
<dbReference type="SUPFAM" id="SSF56104">
    <property type="entry name" value="SAICAR synthase-like"/>
    <property type="match status" value="1"/>
</dbReference>
<dbReference type="PROSITE" id="PS51455">
    <property type="entry name" value="PIPK"/>
    <property type="match status" value="1"/>
</dbReference>
<keyword evidence="2 8" id="KW-0808">Transferase</keyword>
<evidence type="ECO:0000256" key="8">
    <source>
        <dbReference type="PROSITE-ProRule" id="PRU00781"/>
    </source>
</evidence>
<sequence>MCHVHMELLFLLLFIVALFSHGITLLTFSSISKLFREEGGNPNLRLTNNVENSSFPIETDVGTERKEDFNELSQSFDIETDGHIWEPPESENLEDDVECCVVNNVDDDDDDKYYGTNWDQPSSLSTFRKEGSGSFRFKEERKKALIELMNGDFKDFVKRLLTSEGIILFGDPGESWVDIVTSFSWRAALLVKPEAIDGKAVEPEGFVKVKCIATGSPSQSQVIKGLVFKKHAAHKHMLTSYRNPRLLLVQGMLGQSSSGLSSFHSMEQWTDNLTSFINMIEMCHPNVVLVEKSVPRVVQESLLDRRVTLVFDMKLHHLGRIARYTGSQVVSCTENLMNLNLKPCDSFHCKSFHFEKFVEEHDSYGEGGQKPRTTLMFLEGCRRPLGCTILLKGAPSDELKKIKYVVQCAFLAAYHLILKTSFRLDQRAMFLANGSLTNQQPIVGLEDCEAKITLPCITGSPPSGEFREKLVDERVPTDSHSVSLKKVIDEGFPLASSTSYQSIRTYFGLNERKQDSQDVTIIPVATSPEKLKYCEMEVKGSANEVKSPDAEKHNSLSACCQAPLVKTKNGANDEEQKQQNGAIAVLDGQSLLVLKSRRNRLKRTVCEHLLYRISFYRSSDMPLGQFLRDEILNQRQQCSTCGEPPEAHVFSYVHHNGKLTVRVKRSSAEFHLPGGAEGKLWMWTRCLKCKPENGIPKPTRRVVLSTASRRLSFGKFMELYFLNDSAPNSFSSCGHSLNNDSLFFFGLGSTVAMFRYSSVDIYATVMPPQILEFNNPTEQEWLEKVTEDVLRKGRALFMEVTNLLQKIRSGFSSSHSNTSLNLGGSVKDFSEVEEMLRQEKYDFEELIQKALDKNVNQGQAAHKLLRLNFLLSELLLESYVWDRRLYSLKLPDSQSIKFRLHSLPENSGLSYLADADRWVWSPFSETLKVFRKNIQRGNSQKFWFINNYTPECLSSVRELVGQEGFRCQILFGTDDNLVSVYEGELSSIIACGLALLHDPYSSTEDSAEETKKEKGEPGKMVENLHSVVSEVSMFSTSSLDFEGFNGSVSSEESYISSSDGSKSNVVNPLSFPEGLHPEIPIGVGKQPGKGKYSVVCLYANEFHALRRRCCPSELDYIASLSRCKNCDDKGGKSKSFFAKTLDDRFIVKEIEKTEFESFLKFAPDYFKYMNQSFSSEHQTCLAKILGIYQVIIRQPKSGKELKHYLMVMENLTFGRNITRLYDLKGALDSRHTPAADASGKVLLDQNFVDDMNISPFYVSGKTKQLLQRTIWNDTYFLTSINVMDYSLLVGVDTERHELVYGIIDYLRRYTWDKQLETWVKVVVFKNVMPTVLSPKEYKKRFRKFMSTHFLSIPDN</sequence>
<dbReference type="CDD" id="cd17300">
    <property type="entry name" value="PIPKc_PIKfyve"/>
    <property type="match status" value="1"/>
</dbReference>